<accession>A0A410RMP4</accession>
<reference evidence="2 3" key="1">
    <citation type="submission" date="2018-12" db="EMBL/GenBank/DDBJ databases">
        <title>Complete Genome Sequence of the Corallopyronin A producing Myxobacterium Corallococcus coralloides B035.</title>
        <authorList>
            <person name="Bouhired S.M."/>
            <person name="Rupp O."/>
            <person name="Blom J."/>
            <person name="Schaeberle T.F."/>
            <person name="Kehraus S."/>
            <person name="Schiefer A."/>
            <person name="Pfarr K."/>
            <person name="Goesmann A."/>
            <person name="Hoerauf A."/>
            <person name="Koenig G.M."/>
        </authorList>
    </citation>
    <scope>NUCLEOTIDE SEQUENCE [LARGE SCALE GENOMIC DNA]</scope>
    <source>
        <strain evidence="2 3">B035</strain>
    </source>
</reference>
<dbReference type="SUPFAM" id="SSF53850">
    <property type="entry name" value="Periplasmic binding protein-like II"/>
    <property type="match status" value="1"/>
</dbReference>
<keyword evidence="1" id="KW-0472">Membrane</keyword>
<keyword evidence="1" id="KW-1133">Transmembrane helix</keyword>
<organism evidence="2 3">
    <name type="scientific">Corallococcus coralloides</name>
    <name type="common">Myxococcus coralloides</name>
    <dbReference type="NCBI Taxonomy" id="184914"/>
    <lineage>
        <taxon>Bacteria</taxon>
        <taxon>Pseudomonadati</taxon>
        <taxon>Myxococcota</taxon>
        <taxon>Myxococcia</taxon>
        <taxon>Myxococcales</taxon>
        <taxon>Cystobacterineae</taxon>
        <taxon>Myxococcaceae</taxon>
        <taxon>Corallococcus</taxon>
    </lineage>
</organism>
<evidence type="ECO:0000256" key="1">
    <source>
        <dbReference type="SAM" id="Phobius"/>
    </source>
</evidence>
<dbReference type="Gene3D" id="3.40.190.10">
    <property type="entry name" value="Periplasmic binding protein-like II"/>
    <property type="match status" value="2"/>
</dbReference>
<sequence>MCRARGCAKCPRVVTCSPAWTDAVYGGAAHCVVAILRGLMKTDTLKAQLKRTLRRDLWIAVAPATLLIAVAFAVTFYFVKPAPPKTLVMALAPEEGGFNYLAKRYQKFLAQHGVALELRTTKGSVGSVALLNAEDSGVDIAFAQSGTTGGKGQEVPEHVASLGSLSYVPLWVFYRGEPVDDVRGLQGKRIAVGPEESGTRALAMTLLQANKADTAPTELLPLDRDAAIDALTQGRVDAVFLVSPAESPRIQKLAAVKDVRLLSFKRAEAYTRRYPYLSRHVLPQGVFDFARNVPDHDVVLLAPNALLLAKDSLHPALAYLLMRAASDIHGTAGILDKTGEFPAPLAAGFALSSEAKRYYATGVPLLQRYLPFWAANLVDRLWVMLVPIIAVVVPLGRAVPAMFLWRVRSRIHRWYARLKEIEIQLEEDPDQELLQAMLKRLEEAEREVNRIAVPTAYAENLYFFREHVDVVRRRLTRRLAGAPEHKDGPPLHVSA</sequence>
<evidence type="ECO:0000313" key="3">
    <source>
        <dbReference type="Proteomes" id="UP000288758"/>
    </source>
</evidence>
<keyword evidence="2" id="KW-0675">Receptor</keyword>
<dbReference type="PANTHER" id="PTHR42941:SF1">
    <property type="entry name" value="SLL1037 PROTEIN"/>
    <property type="match status" value="1"/>
</dbReference>
<evidence type="ECO:0000313" key="2">
    <source>
        <dbReference type="EMBL" id="QAT83172.1"/>
    </source>
</evidence>
<protein>
    <submittedName>
        <fullName evidence="2">TRAP transporter solute receptor TAXI family protein</fullName>
    </submittedName>
</protein>
<proteinExistence type="predicted"/>
<feature type="transmembrane region" description="Helical" evidence="1">
    <location>
        <begin position="381"/>
        <end position="405"/>
    </location>
</feature>
<keyword evidence="1" id="KW-0812">Transmembrane</keyword>
<dbReference type="PANTHER" id="PTHR42941">
    <property type="entry name" value="SLL1037 PROTEIN"/>
    <property type="match status" value="1"/>
</dbReference>
<gene>
    <name evidence="2" type="ORF">EJ065_1572</name>
</gene>
<dbReference type="EMBL" id="CP034669">
    <property type="protein sequence ID" value="QAT83172.1"/>
    <property type="molecule type" value="Genomic_DNA"/>
</dbReference>
<name>A0A410RMP4_CORCK</name>
<dbReference type="Proteomes" id="UP000288758">
    <property type="component" value="Chromosome"/>
</dbReference>
<dbReference type="Pfam" id="PF16868">
    <property type="entry name" value="NMT1_3"/>
    <property type="match status" value="1"/>
</dbReference>
<dbReference type="AlphaFoldDB" id="A0A410RMP4"/>
<dbReference type="InterPro" id="IPR011852">
    <property type="entry name" value="TRAP_TAXI"/>
</dbReference>
<feature type="transmembrane region" description="Helical" evidence="1">
    <location>
        <begin position="57"/>
        <end position="79"/>
    </location>
</feature>